<dbReference type="KEGG" id="svu:B1H20_01205"/>
<dbReference type="EMBL" id="CP020570">
    <property type="protein sequence ID" value="ARF60151.1"/>
    <property type="molecule type" value="Genomic_DNA"/>
</dbReference>
<sequence>MTKNAKIGAALVWGYLLGRTKKAKLALGFGMFLLGKKMDLDPRQIGRMLADSPVLGSLNDQVRKELVDATKTAATKALTQRAGSLADSLQQRTQALGSAPAADDEEPEEDDEPKKAARSSDRDEEADGDEKPKRAPRKTGSSAAKSATASRSRSSSGSGRSSGGKSAAPARKRGSGSGSGTARKSTSSGARKARGGDDA</sequence>
<dbReference type="AlphaFoldDB" id="A0A1V0U4U9"/>
<feature type="compositionally biased region" description="Low complexity" evidence="1">
    <location>
        <begin position="138"/>
        <end position="169"/>
    </location>
</feature>
<feature type="compositionally biased region" description="Polar residues" evidence="1">
    <location>
        <begin position="180"/>
        <end position="189"/>
    </location>
</feature>
<dbReference type="Proteomes" id="UP000192445">
    <property type="component" value="Chromosome"/>
</dbReference>
<evidence type="ECO:0000313" key="2">
    <source>
        <dbReference type="EMBL" id="ARF60151.1"/>
    </source>
</evidence>
<dbReference type="RefSeq" id="WP_083191968.1">
    <property type="nucleotide sequence ID" value="NZ_CP020570.1"/>
</dbReference>
<evidence type="ECO:0008006" key="4">
    <source>
        <dbReference type="Google" id="ProtNLM"/>
    </source>
</evidence>
<feature type="compositionally biased region" description="Acidic residues" evidence="1">
    <location>
        <begin position="102"/>
        <end position="111"/>
    </location>
</feature>
<gene>
    <name evidence="2" type="ORF">B1H20_01205</name>
</gene>
<feature type="compositionally biased region" description="Polar residues" evidence="1">
    <location>
        <begin position="87"/>
        <end position="96"/>
    </location>
</feature>
<dbReference type="STRING" id="1935.B1H20_01205"/>
<reference evidence="2 3" key="1">
    <citation type="submission" date="2017-03" db="EMBL/GenBank/DDBJ databases">
        <title>Complete Genome Sequence of a natural compounds producer, Streptomyces violaceus S21.</title>
        <authorList>
            <person name="Zhong C."/>
            <person name="Zhao Z."/>
            <person name="Fu J."/>
            <person name="Zong G."/>
            <person name="Qin R."/>
            <person name="Cao G."/>
        </authorList>
    </citation>
    <scope>NUCLEOTIDE SEQUENCE [LARGE SCALE GENOMIC DNA]</scope>
    <source>
        <strain evidence="2 3">S21</strain>
    </source>
</reference>
<dbReference type="OrthoDB" id="4966929at2"/>
<name>A0A1V0U4U9_STRVN</name>
<protein>
    <recommendedName>
        <fullName evidence="4">DNA primase</fullName>
    </recommendedName>
</protein>
<organism evidence="2 3">
    <name type="scientific">Streptomyces violaceoruber</name>
    <dbReference type="NCBI Taxonomy" id="1935"/>
    <lineage>
        <taxon>Bacteria</taxon>
        <taxon>Bacillati</taxon>
        <taxon>Actinomycetota</taxon>
        <taxon>Actinomycetes</taxon>
        <taxon>Kitasatosporales</taxon>
        <taxon>Streptomycetaceae</taxon>
        <taxon>Streptomyces</taxon>
        <taxon>Streptomyces violaceoruber group</taxon>
    </lineage>
</organism>
<accession>A0A1V0U4U9</accession>
<evidence type="ECO:0000313" key="3">
    <source>
        <dbReference type="Proteomes" id="UP000192445"/>
    </source>
</evidence>
<proteinExistence type="predicted"/>
<feature type="compositionally biased region" description="Basic and acidic residues" evidence="1">
    <location>
        <begin position="112"/>
        <end position="121"/>
    </location>
</feature>
<feature type="region of interest" description="Disordered" evidence="1">
    <location>
        <begin position="83"/>
        <end position="199"/>
    </location>
</feature>
<evidence type="ECO:0000256" key="1">
    <source>
        <dbReference type="SAM" id="MobiDB-lite"/>
    </source>
</evidence>